<dbReference type="EMBL" id="KQ977121">
    <property type="protein sequence ID" value="KYN05540.1"/>
    <property type="molecule type" value="Genomic_DNA"/>
</dbReference>
<organism evidence="1 2">
    <name type="scientific">Cyphomyrmex costatus</name>
    <dbReference type="NCBI Taxonomy" id="456900"/>
    <lineage>
        <taxon>Eukaryota</taxon>
        <taxon>Metazoa</taxon>
        <taxon>Ecdysozoa</taxon>
        <taxon>Arthropoda</taxon>
        <taxon>Hexapoda</taxon>
        <taxon>Insecta</taxon>
        <taxon>Pterygota</taxon>
        <taxon>Neoptera</taxon>
        <taxon>Endopterygota</taxon>
        <taxon>Hymenoptera</taxon>
        <taxon>Apocrita</taxon>
        <taxon>Aculeata</taxon>
        <taxon>Formicoidea</taxon>
        <taxon>Formicidae</taxon>
        <taxon>Myrmicinae</taxon>
        <taxon>Cyphomyrmex</taxon>
    </lineage>
</organism>
<evidence type="ECO:0000313" key="2">
    <source>
        <dbReference type="Proteomes" id="UP000078542"/>
    </source>
</evidence>
<evidence type="ECO:0000313" key="1">
    <source>
        <dbReference type="EMBL" id="KYN05540.1"/>
    </source>
</evidence>
<reference evidence="1 2" key="1">
    <citation type="submission" date="2016-03" db="EMBL/GenBank/DDBJ databases">
        <title>Cyphomyrmex costatus WGS genome.</title>
        <authorList>
            <person name="Nygaard S."/>
            <person name="Hu H."/>
            <person name="Boomsma J."/>
            <person name="Zhang G."/>
        </authorList>
    </citation>
    <scope>NUCLEOTIDE SEQUENCE [LARGE SCALE GENOMIC DNA]</scope>
    <source>
        <strain evidence="1">MS0001</strain>
        <tissue evidence="1">Whole body</tissue>
    </source>
</reference>
<keyword evidence="2" id="KW-1185">Reference proteome</keyword>
<dbReference type="Proteomes" id="UP000078542">
    <property type="component" value="Unassembled WGS sequence"/>
</dbReference>
<protein>
    <submittedName>
        <fullName evidence="1">Uncharacterized protein</fullName>
    </submittedName>
</protein>
<dbReference type="AlphaFoldDB" id="A0A151ILB2"/>
<accession>A0A151ILB2</accession>
<name>A0A151ILB2_9HYME</name>
<proteinExistence type="predicted"/>
<sequence length="54" mass="5914">MYRTVIANVSHTSPVMCKVNIKSSGTTIDFSKGLTIGKRLSRNSSQKKVNNGEE</sequence>
<gene>
    <name evidence="1" type="ORF">ALC62_03531</name>
</gene>